<feature type="modified residue" description="4-aspartylphosphate" evidence="6">
    <location>
        <position position="53"/>
    </location>
</feature>
<gene>
    <name evidence="10" type="ORF">ADN00_05955</name>
</gene>
<feature type="DNA-binding region" description="OmpR/PhoB-type" evidence="7">
    <location>
        <begin position="127"/>
        <end position="226"/>
    </location>
</feature>
<evidence type="ECO:0000256" key="6">
    <source>
        <dbReference type="PROSITE-ProRule" id="PRU00169"/>
    </source>
</evidence>
<dbReference type="PANTHER" id="PTHR48111">
    <property type="entry name" value="REGULATOR OF RPOS"/>
    <property type="match status" value="1"/>
</dbReference>
<dbReference type="Gene3D" id="6.10.250.690">
    <property type="match status" value="1"/>
</dbReference>
<dbReference type="GO" id="GO:0005829">
    <property type="term" value="C:cytosol"/>
    <property type="evidence" value="ECO:0007669"/>
    <property type="project" value="TreeGrafter"/>
</dbReference>
<dbReference type="InterPro" id="IPR016032">
    <property type="entry name" value="Sig_transdc_resp-reg_C-effctor"/>
</dbReference>
<dbReference type="GO" id="GO:0006355">
    <property type="term" value="P:regulation of DNA-templated transcription"/>
    <property type="evidence" value="ECO:0007669"/>
    <property type="project" value="InterPro"/>
</dbReference>
<dbReference type="CDD" id="cd00383">
    <property type="entry name" value="trans_reg_C"/>
    <property type="match status" value="1"/>
</dbReference>
<organism evidence="10 11">
    <name type="scientific">Ornatilinea apprima</name>
    <dbReference type="NCBI Taxonomy" id="1134406"/>
    <lineage>
        <taxon>Bacteria</taxon>
        <taxon>Bacillati</taxon>
        <taxon>Chloroflexota</taxon>
        <taxon>Anaerolineae</taxon>
        <taxon>Anaerolineales</taxon>
        <taxon>Anaerolineaceae</taxon>
        <taxon>Ornatilinea</taxon>
    </lineage>
</organism>
<dbReference type="PROSITE" id="PS51755">
    <property type="entry name" value="OMPR_PHOB"/>
    <property type="match status" value="1"/>
</dbReference>
<evidence type="ECO:0000256" key="3">
    <source>
        <dbReference type="ARBA" id="ARBA00023015"/>
    </source>
</evidence>
<evidence type="ECO:0000313" key="10">
    <source>
        <dbReference type="EMBL" id="KPL78776.1"/>
    </source>
</evidence>
<dbReference type="SUPFAM" id="SSF52172">
    <property type="entry name" value="CheY-like"/>
    <property type="match status" value="1"/>
</dbReference>
<accession>A0A0P6Y0C5</accession>
<evidence type="ECO:0000259" key="9">
    <source>
        <dbReference type="PROSITE" id="PS51755"/>
    </source>
</evidence>
<dbReference type="Pfam" id="PF00072">
    <property type="entry name" value="Response_reg"/>
    <property type="match status" value="1"/>
</dbReference>
<dbReference type="OrthoDB" id="9792810at2"/>
<dbReference type="Proteomes" id="UP000050417">
    <property type="component" value="Unassembled WGS sequence"/>
</dbReference>
<dbReference type="RefSeq" id="WP_075062053.1">
    <property type="nucleotide sequence ID" value="NZ_LGCL01000016.1"/>
</dbReference>
<feature type="domain" description="Response regulatory" evidence="8">
    <location>
        <begin position="4"/>
        <end position="117"/>
    </location>
</feature>
<evidence type="ECO:0000256" key="5">
    <source>
        <dbReference type="ARBA" id="ARBA00023163"/>
    </source>
</evidence>
<dbReference type="InterPro" id="IPR001789">
    <property type="entry name" value="Sig_transdc_resp-reg_receiver"/>
</dbReference>
<dbReference type="AlphaFoldDB" id="A0A0P6Y0C5"/>
<dbReference type="STRING" id="1134406.ADN00_05955"/>
<reference evidence="10 11" key="1">
    <citation type="submission" date="2015-07" db="EMBL/GenBank/DDBJ databases">
        <title>Genome sequence of Ornatilinea apprima DSM 23815.</title>
        <authorList>
            <person name="Hemp J."/>
            <person name="Ward L.M."/>
            <person name="Pace L.A."/>
            <person name="Fischer W.W."/>
        </authorList>
    </citation>
    <scope>NUCLEOTIDE SEQUENCE [LARGE SCALE GENOMIC DNA]</scope>
    <source>
        <strain evidence="10 11">P3M-1</strain>
    </source>
</reference>
<evidence type="ECO:0000256" key="1">
    <source>
        <dbReference type="ARBA" id="ARBA00022553"/>
    </source>
</evidence>
<name>A0A0P6Y0C5_9CHLR</name>
<dbReference type="GO" id="GO:0032993">
    <property type="term" value="C:protein-DNA complex"/>
    <property type="evidence" value="ECO:0007669"/>
    <property type="project" value="TreeGrafter"/>
</dbReference>
<dbReference type="InterPro" id="IPR039420">
    <property type="entry name" value="WalR-like"/>
</dbReference>
<evidence type="ECO:0000256" key="7">
    <source>
        <dbReference type="PROSITE-ProRule" id="PRU01091"/>
    </source>
</evidence>
<dbReference type="SMART" id="SM00448">
    <property type="entry name" value="REC"/>
    <property type="match status" value="1"/>
</dbReference>
<dbReference type="SUPFAM" id="SSF46894">
    <property type="entry name" value="C-terminal effector domain of the bipartite response regulators"/>
    <property type="match status" value="1"/>
</dbReference>
<evidence type="ECO:0000256" key="4">
    <source>
        <dbReference type="ARBA" id="ARBA00023125"/>
    </source>
</evidence>
<protein>
    <recommendedName>
        <fullName evidence="12">Transcriptional regulator</fullName>
    </recommendedName>
</protein>
<dbReference type="InterPro" id="IPR001867">
    <property type="entry name" value="OmpR/PhoB-type_DNA-bd"/>
</dbReference>
<keyword evidence="3" id="KW-0805">Transcription regulation</keyword>
<keyword evidence="2" id="KW-0902">Two-component regulatory system</keyword>
<proteinExistence type="predicted"/>
<keyword evidence="11" id="KW-1185">Reference proteome</keyword>
<dbReference type="Gene3D" id="3.40.50.2300">
    <property type="match status" value="1"/>
</dbReference>
<keyword evidence="4 7" id="KW-0238">DNA-binding</keyword>
<keyword evidence="5" id="KW-0804">Transcription</keyword>
<evidence type="ECO:0008006" key="12">
    <source>
        <dbReference type="Google" id="ProtNLM"/>
    </source>
</evidence>
<feature type="domain" description="OmpR/PhoB-type" evidence="9">
    <location>
        <begin position="127"/>
        <end position="226"/>
    </location>
</feature>
<dbReference type="PANTHER" id="PTHR48111:SF4">
    <property type="entry name" value="DNA-BINDING DUAL TRANSCRIPTIONAL REGULATOR OMPR"/>
    <property type="match status" value="1"/>
</dbReference>
<keyword evidence="1 6" id="KW-0597">Phosphoprotein</keyword>
<dbReference type="GO" id="GO:0000156">
    <property type="term" value="F:phosphorelay response regulator activity"/>
    <property type="evidence" value="ECO:0007669"/>
    <property type="project" value="TreeGrafter"/>
</dbReference>
<dbReference type="PROSITE" id="PS50110">
    <property type="entry name" value="RESPONSE_REGULATORY"/>
    <property type="match status" value="1"/>
</dbReference>
<dbReference type="FunFam" id="3.40.50.2300:FF:000001">
    <property type="entry name" value="DNA-binding response regulator PhoB"/>
    <property type="match status" value="1"/>
</dbReference>
<dbReference type="EMBL" id="LGCL01000016">
    <property type="protein sequence ID" value="KPL78776.1"/>
    <property type="molecule type" value="Genomic_DNA"/>
</dbReference>
<comment type="caution">
    <text evidence="10">The sequence shown here is derived from an EMBL/GenBank/DDBJ whole genome shotgun (WGS) entry which is preliminary data.</text>
</comment>
<evidence type="ECO:0000313" key="11">
    <source>
        <dbReference type="Proteomes" id="UP000050417"/>
    </source>
</evidence>
<dbReference type="Gene3D" id="1.10.10.10">
    <property type="entry name" value="Winged helix-like DNA-binding domain superfamily/Winged helix DNA-binding domain"/>
    <property type="match status" value="1"/>
</dbReference>
<evidence type="ECO:0000259" key="8">
    <source>
        <dbReference type="PROSITE" id="PS50110"/>
    </source>
</evidence>
<dbReference type="InterPro" id="IPR036388">
    <property type="entry name" value="WH-like_DNA-bd_sf"/>
</dbReference>
<dbReference type="Pfam" id="PF00486">
    <property type="entry name" value="Trans_reg_C"/>
    <property type="match status" value="1"/>
</dbReference>
<sequence>MNETILIVDDEPKIVDLARSYLENGGYRVQAAGDGQTALVLMRTIKPDLVVLDLNLPVMDGLDVCRRLRRESDVPVIMLTARVEETDRLIGLELGADDYITKPFSPRELVARVRALLRRAKGEIRQLNQVRVHDLEIDLEGHTVKKAGAALHLSPNEFKLLAVLAQHPGQTMTREQLMDHLHGVVVSGFDRSIDAHIKNLRKKIEPNPLEPVYILTVYGIGYKFNDEFAM</sequence>
<dbReference type="GO" id="GO:0000976">
    <property type="term" value="F:transcription cis-regulatory region binding"/>
    <property type="evidence" value="ECO:0007669"/>
    <property type="project" value="TreeGrafter"/>
</dbReference>
<evidence type="ECO:0000256" key="2">
    <source>
        <dbReference type="ARBA" id="ARBA00023012"/>
    </source>
</evidence>
<dbReference type="SMART" id="SM00862">
    <property type="entry name" value="Trans_reg_C"/>
    <property type="match status" value="1"/>
</dbReference>
<dbReference type="InterPro" id="IPR011006">
    <property type="entry name" value="CheY-like_superfamily"/>
</dbReference>